<evidence type="ECO:0000313" key="2">
    <source>
        <dbReference type="Proteomes" id="UP001500121"/>
    </source>
</evidence>
<protein>
    <submittedName>
        <fullName evidence="1">Uncharacterized protein</fullName>
    </submittedName>
</protein>
<organism evidence="1 2">
    <name type="scientific">Amnibacterium soli</name>
    <dbReference type="NCBI Taxonomy" id="1282736"/>
    <lineage>
        <taxon>Bacteria</taxon>
        <taxon>Bacillati</taxon>
        <taxon>Actinomycetota</taxon>
        <taxon>Actinomycetes</taxon>
        <taxon>Micrococcales</taxon>
        <taxon>Microbacteriaceae</taxon>
        <taxon>Amnibacterium</taxon>
    </lineage>
</organism>
<keyword evidence="2" id="KW-1185">Reference proteome</keyword>
<comment type="caution">
    <text evidence="1">The sequence shown here is derived from an EMBL/GenBank/DDBJ whole genome shotgun (WGS) entry which is preliminary data.</text>
</comment>
<dbReference type="RefSeq" id="WP_345479077.1">
    <property type="nucleotide sequence ID" value="NZ_BAABLP010000001.1"/>
</dbReference>
<sequence length="283" mass="30220">MGLSASLALLRVHVLVVELPGRPLLRLRAEAALRARGWVVVTDPEDADLVLVCGAPHPEVAAAVDALWARVPLPRARRTVRAEADLADVLDSAARVIGDDALQREAAAAAVAGVRPVPDGRYGPVRAHWPAGLIIDCALDDGGRIAAAGVRRLSAEQEEDPDGLRPFVLPVADAARLLRLVGWPALALRLDRVLDLAVGGTAPERLRGRLRSVERTVRRSETLRWLLRREGHGVAVAPRLLALLRAAAVGEEPPRPAARRLLGRDAAAVPILVAVTEEVLPRA</sequence>
<dbReference type="Proteomes" id="UP001500121">
    <property type="component" value="Unassembled WGS sequence"/>
</dbReference>
<name>A0ABP8YTC0_9MICO</name>
<accession>A0ABP8YTC0</accession>
<evidence type="ECO:0000313" key="1">
    <source>
        <dbReference type="EMBL" id="GAA4735902.1"/>
    </source>
</evidence>
<reference evidence="2" key="1">
    <citation type="journal article" date="2019" name="Int. J. Syst. Evol. Microbiol.">
        <title>The Global Catalogue of Microorganisms (GCM) 10K type strain sequencing project: providing services to taxonomists for standard genome sequencing and annotation.</title>
        <authorList>
            <consortium name="The Broad Institute Genomics Platform"/>
            <consortium name="The Broad Institute Genome Sequencing Center for Infectious Disease"/>
            <person name="Wu L."/>
            <person name="Ma J."/>
        </authorList>
    </citation>
    <scope>NUCLEOTIDE SEQUENCE [LARGE SCALE GENOMIC DNA]</scope>
    <source>
        <strain evidence="2">JCM 19015</strain>
    </source>
</reference>
<proteinExistence type="predicted"/>
<gene>
    <name evidence="1" type="ORF">GCM10025783_02380</name>
</gene>
<dbReference type="EMBL" id="BAABLP010000001">
    <property type="protein sequence ID" value="GAA4735902.1"/>
    <property type="molecule type" value="Genomic_DNA"/>
</dbReference>